<dbReference type="InterPro" id="IPR013749">
    <property type="entry name" value="PM/HMP-P_kinase-1"/>
</dbReference>
<dbReference type="GO" id="GO:0005524">
    <property type="term" value="F:ATP binding"/>
    <property type="evidence" value="ECO:0007669"/>
    <property type="project" value="UniProtKB-KW"/>
</dbReference>
<dbReference type="SUPFAM" id="SSF53613">
    <property type="entry name" value="Ribokinase-like"/>
    <property type="match status" value="1"/>
</dbReference>
<evidence type="ECO:0000313" key="9">
    <source>
        <dbReference type="Proteomes" id="UP000323105"/>
    </source>
</evidence>
<dbReference type="InterPro" id="IPR029056">
    <property type="entry name" value="Ribokinase-like"/>
</dbReference>
<dbReference type="PANTHER" id="PTHR10534">
    <property type="entry name" value="PYRIDOXAL KINASE"/>
    <property type="match status" value="1"/>
</dbReference>
<evidence type="ECO:0000256" key="5">
    <source>
        <dbReference type="ARBA" id="ARBA00022840"/>
    </source>
</evidence>
<evidence type="ECO:0000256" key="3">
    <source>
        <dbReference type="ARBA" id="ARBA00022741"/>
    </source>
</evidence>
<evidence type="ECO:0000256" key="2">
    <source>
        <dbReference type="ARBA" id="ARBA00022679"/>
    </source>
</evidence>
<proteinExistence type="predicted"/>
<evidence type="ECO:0000256" key="4">
    <source>
        <dbReference type="ARBA" id="ARBA00022777"/>
    </source>
</evidence>
<dbReference type="EMBL" id="BKBW01000002">
    <property type="protein sequence ID" value="GEQ73893.1"/>
    <property type="molecule type" value="Genomic_DNA"/>
</dbReference>
<evidence type="ECO:0000256" key="1">
    <source>
        <dbReference type="ARBA" id="ARBA00012104"/>
    </source>
</evidence>
<comment type="caution">
    <text evidence="8">The sequence shown here is derived from an EMBL/GenBank/DDBJ whole genome shotgun (WGS) entry which is preliminary data.</text>
</comment>
<dbReference type="NCBIfam" id="TIGR00687">
    <property type="entry name" value="pyridox_kin"/>
    <property type="match status" value="1"/>
</dbReference>
<feature type="region of interest" description="Disordered" evidence="6">
    <location>
        <begin position="1"/>
        <end position="34"/>
    </location>
</feature>
<accession>A0A5A7M8F1</accession>
<dbReference type="Gene3D" id="3.40.1190.20">
    <property type="match status" value="1"/>
</dbReference>
<name>A0A5A7M8F1_COMTE</name>
<dbReference type="AlphaFoldDB" id="A0A5A7M8F1"/>
<evidence type="ECO:0000256" key="6">
    <source>
        <dbReference type="SAM" id="MobiDB-lite"/>
    </source>
</evidence>
<feature type="domain" description="Pyridoxamine kinase/Phosphomethylpyrimidine kinase" evidence="7">
    <location>
        <begin position="111"/>
        <end position="293"/>
    </location>
</feature>
<dbReference type="GO" id="GO:0005829">
    <property type="term" value="C:cytosol"/>
    <property type="evidence" value="ECO:0007669"/>
    <property type="project" value="TreeGrafter"/>
</dbReference>
<dbReference type="GO" id="GO:0009443">
    <property type="term" value="P:pyridoxal 5'-phosphate salvage"/>
    <property type="evidence" value="ECO:0007669"/>
    <property type="project" value="InterPro"/>
</dbReference>
<dbReference type="GO" id="GO:0008478">
    <property type="term" value="F:pyridoxal kinase activity"/>
    <property type="evidence" value="ECO:0007669"/>
    <property type="project" value="UniProtKB-EC"/>
</dbReference>
<organism evidence="8 9">
    <name type="scientific">Comamonas testosteroni</name>
    <name type="common">Pseudomonas testosteroni</name>
    <dbReference type="NCBI Taxonomy" id="285"/>
    <lineage>
        <taxon>Bacteria</taxon>
        <taxon>Pseudomonadati</taxon>
        <taxon>Pseudomonadota</taxon>
        <taxon>Betaproteobacteria</taxon>
        <taxon>Burkholderiales</taxon>
        <taxon>Comamonadaceae</taxon>
        <taxon>Comamonas</taxon>
    </lineage>
</organism>
<keyword evidence="2" id="KW-0808">Transferase</keyword>
<dbReference type="Proteomes" id="UP000323105">
    <property type="component" value="Unassembled WGS sequence"/>
</dbReference>
<dbReference type="NCBIfam" id="NF004398">
    <property type="entry name" value="PRK05756.1"/>
    <property type="match status" value="1"/>
</dbReference>
<sequence>MTDKGKQLTLSLQRDACRKHPDHSRKSPMPSTQAPPLVLSIQSHVAYGHVGNDAAMLPLQLLGIEPVAVHTVQFSNHTGYGEFKGQVFTPAHVQDVLDGLRARGVLARCTAVLSGYLGDAGVGEAILAAVQEVRAAQPQAHYLCDPVMGDVGRGVFVRPGIPDFLRKRALSQASVITPNHYEFELLCGGQPLTTMEAATQAARAMLTQLHHSPSAMIVITSLRTDDLPSDQLATLAVTADKSWLVQTPYIDLHPLPNGMGDVFSAVLLGHLIQGRAVADAVSRAVSTLYALVSRTESGQRDLPLVASREQINQPSQMFEARLMTS</sequence>
<keyword evidence="4 8" id="KW-0418">Kinase</keyword>
<dbReference type="EC" id="2.7.1.35" evidence="1"/>
<gene>
    <name evidence="8" type="primary">pdxY</name>
    <name evidence="8" type="ORF">CTTA_0898</name>
</gene>
<evidence type="ECO:0000259" key="7">
    <source>
        <dbReference type="Pfam" id="PF08543"/>
    </source>
</evidence>
<keyword evidence="5" id="KW-0067">ATP-binding</keyword>
<dbReference type="InterPro" id="IPR004625">
    <property type="entry name" value="PyrdxlKinase"/>
</dbReference>
<evidence type="ECO:0000313" key="8">
    <source>
        <dbReference type="EMBL" id="GEQ73893.1"/>
    </source>
</evidence>
<reference evidence="8 9" key="1">
    <citation type="journal article" date="2019" name="Microbiol. Resour. Announc.">
        <title>Draft Genome Sequence of Comamonas testosteroni TA441, a Bacterium That Has a Cryptic Phenol Degradation Gene Cluster.</title>
        <authorList>
            <person name="Arai H."/>
            <person name="Ishii M."/>
        </authorList>
    </citation>
    <scope>NUCLEOTIDE SEQUENCE [LARGE SCALE GENOMIC DNA]</scope>
    <source>
        <strain evidence="8 9">TA441</strain>
    </source>
</reference>
<keyword evidence="3" id="KW-0547">Nucleotide-binding</keyword>
<protein>
    <recommendedName>
        <fullName evidence="1">pyridoxal kinase</fullName>
        <ecNumber evidence="1">2.7.1.35</ecNumber>
    </recommendedName>
</protein>
<dbReference type="CDD" id="cd01173">
    <property type="entry name" value="pyridoxal_pyridoxamine_kinase"/>
    <property type="match status" value="1"/>
</dbReference>
<dbReference type="PANTHER" id="PTHR10534:SF2">
    <property type="entry name" value="PYRIDOXAL KINASE"/>
    <property type="match status" value="1"/>
</dbReference>
<dbReference type="Pfam" id="PF08543">
    <property type="entry name" value="Phos_pyr_kin"/>
    <property type="match status" value="1"/>
</dbReference>